<dbReference type="EMBL" id="JACHIU010000001">
    <property type="protein sequence ID" value="MBB6473191.1"/>
    <property type="molecule type" value="Genomic_DNA"/>
</dbReference>
<dbReference type="RefSeq" id="WP_184980774.1">
    <property type="nucleotide sequence ID" value="NZ_BAAALO010000005.1"/>
</dbReference>
<gene>
    <name evidence="1" type="ORF">BJ992_002622</name>
</gene>
<accession>A0A7X0IDL8</accession>
<name>A0A7X0IDL8_9ACTN</name>
<organism evidence="1 2">
    <name type="scientific">Sphaerisporangium rubeum</name>
    <dbReference type="NCBI Taxonomy" id="321317"/>
    <lineage>
        <taxon>Bacteria</taxon>
        <taxon>Bacillati</taxon>
        <taxon>Actinomycetota</taxon>
        <taxon>Actinomycetes</taxon>
        <taxon>Streptosporangiales</taxon>
        <taxon>Streptosporangiaceae</taxon>
        <taxon>Sphaerisporangium</taxon>
    </lineage>
</organism>
<proteinExistence type="predicted"/>
<reference evidence="1 2" key="1">
    <citation type="submission" date="2020-08" db="EMBL/GenBank/DDBJ databases">
        <title>Sequencing the genomes of 1000 actinobacteria strains.</title>
        <authorList>
            <person name="Klenk H.-P."/>
        </authorList>
    </citation>
    <scope>NUCLEOTIDE SEQUENCE [LARGE SCALE GENOMIC DNA]</scope>
    <source>
        <strain evidence="1 2">DSM 44936</strain>
    </source>
</reference>
<dbReference type="Proteomes" id="UP000555564">
    <property type="component" value="Unassembled WGS sequence"/>
</dbReference>
<sequence>MNRADARAVPGGGDLVKARMGELTMGSLGLTTNAGRAAALTGAVLALGLLTGCGGGDVPSTPAAAGQAAAPVNPGPPATLKQLANRTGCKKPEVQTDADELRQGVCKTGKGQYTVTTFSTDDGKQQWLDEARKWGGSYLVGTRWVIAGNDTGLLQTFSEKVGGNLVTAAP</sequence>
<evidence type="ECO:0000313" key="2">
    <source>
        <dbReference type="Proteomes" id="UP000555564"/>
    </source>
</evidence>
<evidence type="ECO:0000313" key="1">
    <source>
        <dbReference type="EMBL" id="MBB6473191.1"/>
    </source>
</evidence>
<evidence type="ECO:0008006" key="3">
    <source>
        <dbReference type="Google" id="ProtNLM"/>
    </source>
</evidence>
<protein>
    <recommendedName>
        <fullName evidence="3">Lipoprotein</fullName>
    </recommendedName>
</protein>
<keyword evidence="2" id="KW-1185">Reference proteome</keyword>
<comment type="caution">
    <text evidence="1">The sequence shown here is derived from an EMBL/GenBank/DDBJ whole genome shotgun (WGS) entry which is preliminary data.</text>
</comment>
<dbReference type="AlphaFoldDB" id="A0A7X0IDL8"/>